<evidence type="ECO:0000256" key="2">
    <source>
        <dbReference type="ARBA" id="ARBA00004435"/>
    </source>
</evidence>
<dbReference type="Pfam" id="PF02828">
    <property type="entry name" value="L27"/>
    <property type="match status" value="1"/>
</dbReference>
<evidence type="ECO:0000259" key="16">
    <source>
        <dbReference type="PROSITE" id="PS50106"/>
    </source>
</evidence>
<dbReference type="InterPro" id="IPR013880">
    <property type="entry name" value="Yos1"/>
</dbReference>
<sequence>MGFTLYSLIEAALLCVNAIAILNEQRFLSRLSGGGSGGNRQGYPGVGGYVDDYQNVGGTKQQLLNLIRSVRTVMRVPLIAFNIIMSTVASESSLNLEKDIERAIVLLDRLRTTSEIPETKLLELQRILQSDFFHAVLEVYEKIYETVQVTGSPEVRANATAKATVAAFAASEGHSHPRVIELPKTQEGLGFNVMGGREQNSPIYISRIIPNGVASKHGGLKKGDQLLSVNGVSVESEYHEKAVELLKQAQNTVKLVVRYSPQVLIEMENRFEKQRTARKQPPTLTTPIDK</sequence>
<evidence type="ECO:0000256" key="13">
    <source>
        <dbReference type="ARBA" id="ARBA00034098"/>
    </source>
</evidence>
<dbReference type="SMART" id="SM00228">
    <property type="entry name" value="PDZ"/>
    <property type="match status" value="1"/>
</dbReference>
<dbReference type="InterPro" id="IPR036034">
    <property type="entry name" value="PDZ_sf"/>
</dbReference>
<evidence type="ECO:0000256" key="9">
    <source>
        <dbReference type="ARBA" id="ARBA00022949"/>
    </source>
</evidence>
<dbReference type="Gene3D" id="2.30.42.10">
    <property type="match status" value="1"/>
</dbReference>
<evidence type="ECO:0000256" key="12">
    <source>
        <dbReference type="ARBA" id="ARBA00023257"/>
    </source>
</evidence>
<dbReference type="EMBL" id="CAJOBE010000026">
    <property type="protein sequence ID" value="CAF3543985.1"/>
    <property type="molecule type" value="Genomic_DNA"/>
</dbReference>
<keyword evidence="7" id="KW-0268">Exocytosis</keyword>
<keyword evidence="10" id="KW-0770">Synapse</keyword>
<organism evidence="19 20">
    <name type="scientific">Rotaria sordida</name>
    <dbReference type="NCBI Taxonomy" id="392033"/>
    <lineage>
        <taxon>Eukaryota</taxon>
        <taxon>Metazoa</taxon>
        <taxon>Spiralia</taxon>
        <taxon>Gnathifera</taxon>
        <taxon>Rotifera</taxon>
        <taxon>Eurotatoria</taxon>
        <taxon>Bdelloidea</taxon>
        <taxon>Philodinida</taxon>
        <taxon>Philodinidae</taxon>
        <taxon>Rotaria</taxon>
    </lineage>
</organism>
<dbReference type="FunFam" id="2.30.42.10:FF:000039">
    <property type="entry name" value="Lin-7 homolog B"/>
    <property type="match status" value="1"/>
</dbReference>
<evidence type="ECO:0000256" key="6">
    <source>
        <dbReference type="ARBA" id="ARBA00022475"/>
    </source>
</evidence>
<dbReference type="CDD" id="cd06796">
    <property type="entry name" value="PDZ_Lin-7-like"/>
    <property type="match status" value="1"/>
</dbReference>
<dbReference type="InterPro" id="IPR004172">
    <property type="entry name" value="L27_dom"/>
</dbReference>
<gene>
    <name evidence="18" type="ORF">FNK824_LOCUS612</name>
    <name evidence="19" type="ORF">OTI717_LOCUS8707</name>
</gene>
<keyword evidence="8" id="KW-0653">Protein transport</keyword>
<accession>A0A818QEB0</accession>
<dbReference type="Pfam" id="PF00595">
    <property type="entry name" value="PDZ"/>
    <property type="match status" value="1"/>
</dbReference>
<dbReference type="InterPro" id="IPR036892">
    <property type="entry name" value="L27_dom_sf"/>
</dbReference>
<keyword evidence="9" id="KW-0965">Cell junction</keyword>
<dbReference type="InterPro" id="IPR001478">
    <property type="entry name" value="PDZ"/>
</dbReference>
<keyword evidence="6" id="KW-1003">Cell membrane</keyword>
<comment type="similarity">
    <text evidence="3">Belongs to the lin-7 family.</text>
</comment>
<keyword evidence="4" id="KW-0796">Tight junction</keyword>
<evidence type="ECO:0000256" key="7">
    <source>
        <dbReference type="ARBA" id="ARBA00022483"/>
    </source>
</evidence>
<dbReference type="EMBL" id="CAJOAX010000709">
    <property type="protein sequence ID" value="CAF3638723.1"/>
    <property type="molecule type" value="Genomic_DNA"/>
</dbReference>
<evidence type="ECO:0000313" key="18">
    <source>
        <dbReference type="EMBL" id="CAF3543985.1"/>
    </source>
</evidence>
<feature type="domain" description="L27" evidence="17">
    <location>
        <begin position="96"/>
        <end position="151"/>
    </location>
</feature>
<evidence type="ECO:0000256" key="3">
    <source>
        <dbReference type="ARBA" id="ARBA00008546"/>
    </source>
</evidence>
<evidence type="ECO:0000256" key="15">
    <source>
        <dbReference type="SAM" id="SignalP"/>
    </source>
</evidence>
<dbReference type="InterPro" id="IPR014775">
    <property type="entry name" value="L27_C"/>
</dbReference>
<dbReference type="InterPro" id="IPR051109">
    <property type="entry name" value="MAM_complex_regulator"/>
</dbReference>
<dbReference type="SUPFAM" id="SSF101288">
    <property type="entry name" value="L27 domain"/>
    <property type="match status" value="1"/>
</dbReference>
<evidence type="ECO:0000256" key="5">
    <source>
        <dbReference type="ARBA" id="ARBA00022448"/>
    </source>
</evidence>
<evidence type="ECO:0000256" key="8">
    <source>
        <dbReference type="ARBA" id="ARBA00022927"/>
    </source>
</evidence>
<dbReference type="Pfam" id="PF08571">
    <property type="entry name" value="Yos1"/>
    <property type="match status" value="1"/>
</dbReference>
<proteinExistence type="inferred from homology"/>
<name>A0A818QEB0_9BILA</name>
<keyword evidence="12" id="KW-0628">Postsynaptic cell membrane</keyword>
<feature type="chain" id="PRO_5035616105" description="Protein lin-7 homolog B" evidence="15">
    <location>
        <begin position="19"/>
        <end position="290"/>
    </location>
</feature>
<keyword evidence="15" id="KW-0732">Signal</keyword>
<dbReference type="Proteomes" id="UP000663874">
    <property type="component" value="Unassembled WGS sequence"/>
</dbReference>
<dbReference type="GO" id="GO:0005923">
    <property type="term" value="C:bicellular tight junction"/>
    <property type="evidence" value="ECO:0007669"/>
    <property type="project" value="UniProtKB-SubCell"/>
</dbReference>
<evidence type="ECO:0000313" key="20">
    <source>
        <dbReference type="Proteomes" id="UP000663823"/>
    </source>
</evidence>
<evidence type="ECO:0000256" key="14">
    <source>
        <dbReference type="ARBA" id="ARBA00068095"/>
    </source>
</evidence>
<protein>
    <recommendedName>
        <fullName evidence="14">Protein lin-7 homolog B</fullName>
    </recommendedName>
</protein>
<dbReference type="Proteomes" id="UP000663823">
    <property type="component" value="Unassembled WGS sequence"/>
</dbReference>
<dbReference type="GO" id="GO:0016323">
    <property type="term" value="C:basolateral plasma membrane"/>
    <property type="evidence" value="ECO:0007669"/>
    <property type="project" value="UniProtKB-SubCell"/>
</dbReference>
<comment type="subcellular location">
    <subcellularLocation>
        <location evidence="1">Basolateral cell membrane</location>
        <topology evidence="1">Peripheral membrane protein</topology>
    </subcellularLocation>
    <subcellularLocation>
        <location evidence="2">Cell junction</location>
        <location evidence="2">Tight junction</location>
    </subcellularLocation>
    <subcellularLocation>
        <location evidence="13">Postsynaptic density membrane</location>
        <topology evidence="13">Peripheral membrane protein</topology>
    </subcellularLocation>
</comment>
<dbReference type="GO" id="GO:0015031">
    <property type="term" value="P:protein transport"/>
    <property type="evidence" value="ECO:0007669"/>
    <property type="project" value="UniProtKB-KW"/>
</dbReference>
<keyword evidence="11" id="KW-0472">Membrane</keyword>
<feature type="domain" description="PDZ" evidence="16">
    <location>
        <begin position="179"/>
        <end position="261"/>
    </location>
</feature>
<dbReference type="GO" id="GO:0098839">
    <property type="term" value="C:postsynaptic density membrane"/>
    <property type="evidence" value="ECO:0007669"/>
    <property type="project" value="UniProtKB-SubCell"/>
</dbReference>
<dbReference type="AlphaFoldDB" id="A0A818QEB0"/>
<dbReference type="PANTHER" id="PTHR14063">
    <property type="entry name" value="PROTEIN LIN-7 HOMOLOG"/>
    <property type="match status" value="1"/>
</dbReference>
<dbReference type="PROSITE" id="PS51022">
    <property type="entry name" value="L27"/>
    <property type="match status" value="1"/>
</dbReference>
<evidence type="ECO:0000256" key="4">
    <source>
        <dbReference type="ARBA" id="ARBA00022427"/>
    </source>
</evidence>
<dbReference type="SMART" id="SM00569">
    <property type="entry name" value="L27"/>
    <property type="match status" value="1"/>
</dbReference>
<evidence type="ECO:0000259" key="17">
    <source>
        <dbReference type="PROSITE" id="PS51022"/>
    </source>
</evidence>
<evidence type="ECO:0000313" key="19">
    <source>
        <dbReference type="EMBL" id="CAF3638723.1"/>
    </source>
</evidence>
<evidence type="ECO:0000256" key="11">
    <source>
        <dbReference type="ARBA" id="ARBA00023136"/>
    </source>
</evidence>
<reference evidence="19" key="1">
    <citation type="submission" date="2021-02" db="EMBL/GenBank/DDBJ databases">
        <authorList>
            <person name="Nowell W R."/>
        </authorList>
    </citation>
    <scope>NUCLEOTIDE SEQUENCE</scope>
</reference>
<dbReference type="PROSITE" id="PS50106">
    <property type="entry name" value="PDZ"/>
    <property type="match status" value="1"/>
</dbReference>
<evidence type="ECO:0000256" key="10">
    <source>
        <dbReference type="ARBA" id="ARBA00023018"/>
    </source>
</evidence>
<dbReference type="SUPFAM" id="SSF50156">
    <property type="entry name" value="PDZ domain-like"/>
    <property type="match status" value="1"/>
</dbReference>
<dbReference type="GO" id="GO:0006887">
    <property type="term" value="P:exocytosis"/>
    <property type="evidence" value="ECO:0007669"/>
    <property type="project" value="UniProtKB-KW"/>
</dbReference>
<evidence type="ECO:0000256" key="1">
    <source>
        <dbReference type="ARBA" id="ARBA00004171"/>
    </source>
</evidence>
<feature type="signal peptide" evidence="15">
    <location>
        <begin position="1"/>
        <end position="18"/>
    </location>
</feature>
<dbReference type="Gene3D" id="1.10.287.650">
    <property type="entry name" value="L27 domain"/>
    <property type="match status" value="1"/>
</dbReference>
<comment type="caution">
    <text evidence="19">The sequence shown here is derived from an EMBL/GenBank/DDBJ whole genome shotgun (WGS) entry which is preliminary data.</text>
</comment>
<keyword evidence="5" id="KW-0813">Transport</keyword>